<evidence type="ECO:0000256" key="5">
    <source>
        <dbReference type="ARBA" id="ARBA00023212"/>
    </source>
</evidence>
<reference evidence="8" key="1">
    <citation type="submission" date="2020-07" db="EMBL/GenBank/DDBJ databases">
        <authorList>
            <person name="Lin J."/>
        </authorList>
    </citation>
    <scope>NUCLEOTIDE SEQUENCE</scope>
</reference>
<feature type="region of interest" description="Disordered" evidence="6">
    <location>
        <begin position="1"/>
        <end position="107"/>
    </location>
</feature>
<feature type="domain" description="TPX2 C-terminal" evidence="7">
    <location>
        <begin position="367"/>
        <end position="441"/>
    </location>
</feature>
<gene>
    <name evidence="8" type="ORF">CB5_LOCUS5838</name>
</gene>
<dbReference type="GO" id="GO:0090307">
    <property type="term" value="P:mitotic spindle assembly"/>
    <property type="evidence" value="ECO:0007669"/>
    <property type="project" value="TreeGrafter"/>
</dbReference>
<evidence type="ECO:0000256" key="1">
    <source>
        <dbReference type="ARBA" id="ARBA00004245"/>
    </source>
</evidence>
<sequence length="490" mass="56014">MATPKKMTTTTTTTTPRHARSKSTSSSEIFKVSENSDPNIPISSPPHPKSPSNPHLRLNRQRATPNWPQKPCPSDLGPPPPPPGERKFIIAKKKKKGSNGGGGNGFDIEKCRREAYEALRASQEGFFKKDPPPVEEPETCSAKCLTEKSEEEESGTRDLEGSSNVRKMRSLVMEEAMSSIPDPGSGRVKHLVQAFESLLSVSDEKEKEENRKIKTMNWALPGLGQRIKAMENGLDSVSVTSSAEFFTSKDFERDSRVFSSMDSNYDRLSKGSRTSSGGRRSRRNSLESLRRSWNKKLKVTSQHPFKLRTEQRGRLKEEQFLKKVKEMLWEEEKKRIPIAQGLPWTTDEPECLVKPPIKESTEPIDLVLHSDVRAVERSEFDHYVAERLSFAEQLRLERERQQKLEEEEEIRRLRKELVPKAQPMPYFDRPFVPKKSARPRTVPKEPRFHLRTVKSSCYYCRIQCLADGKMNKKSNPIGSFSMMLFREGHV</sequence>
<evidence type="ECO:0000259" key="7">
    <source>
        <dbReference type="Pfam" id="PF06886"/>
    </source>
</evidence>
<keyword evidence="5" id="KW-0206">Cytoskeleton</keyword>
<keyword evidence="3" id="KW-0963">Cytoplasm</keyword>
<dbReference type="AlphaFoldDB" id="A0A6V7NVP7"/>
<dbReference type="GO" id="GO:0060236">
    <property type="term" value="P:regulation of mitotic spindle organization"/>
    <property type="evidence" value="ECO:0007669"/>
    <property type="project" value="InterPro"/>
</dbReference>
<evidence type="ECO:0000256" key="3">
    <source>
        <dbReference type="ARBA" id="ARBA00022490"/>
    </source>
</evidence>
<evidence type="ECO:0000256" key="4">
    <source>
        <dbReference type="ARBA" id="ARBA00022701"/>
    </source>
</evidence>
<name>A0A6V7NVP7_ANACO</name>
<feature type="compositionally biased region" description="Polar residues" evidence="6">
    <location>
        <begin position="22"/>
        <end position="37"/>
    </location>
</feature>
<organism evidence="8">
    <name type="scientific">Ananas comosus var. bracteatus</name>
    <name type="common">red pineapple</name>
    <dbReference type="NCBI Taxonomy" id="296719"/>
    <lineage>
        <taxon>Eukaryota</taxon>
        <taxon>Viridiplantae</taxon>
        <taxon>Streptophyta</taxon>
        <taxon>Embryophyta</taxon>
        <taxon>Tracheophyta</taxon>
        <taxon>Spermatophyta</taxon>
        <taxon>Magnoliopsida</taxon>
        <taxon>Liliopsida</taxon>
        <taxon>Poales</taxon>
        <taxon>Bromeliaceae</taxon>
        <taxon>Bromelioideae</taxon>
        <taxon>Ananas</taxon>
    </lineage>
</organism>
<dbReference type="InterPro" id="IPR009675">
    <property type="entry name" value="TPX2_fam"/>
</dbReference>
<feature type="region of interest" description="Disordered" evidence="6">
    <location>
        <begin position="262"/>
        <end position="288"/>
    </location>
</feature>
<dbReference type="PANTHER" id="PTHR14326">
    <property type="entry name" value="TARGETING PROTEIN FOR XKLP2"/>
    <property type="match status" value="1"/>
</dbReference>
<dbReference type="EMBL" id="LR862142">
    <property type="protein sequence ID" value="CAD1822627.1"/>
    <property type="molecule type" value="Genomic_DNA"/>
</dbReference>
<comment type="similarity">
    <text evidence="2">Belongs to the TPX2 family.</text>
</comment>
<dbReference type="GO" id="GO:0005880">
    <property type="term" value="C:nuclear microtubule"/>
    <property type="evidence" value="ECO:0007669"/>
    <property type="project" value="TreeGrafter"/>
</dbReference>
<proteinExistence type="inferred from homology"/>
<feature type="compositionally biased region" description="Pro residues" evidence="6">
    <location>
        <begin position="68"/>
        <end position="83"/>
    </location>
</feature>
<dbReference type="GO" id="GO:0030295">
    <property type="term" value="F:protein kinase activator activity"/>
    <property type="evidence" value="ECO:0007669"/>
    <property type="project" value="TreeGrafter"/>
</dbReference>
<dbReference type="PANTHER" id="PTHR14326:SF58">
    <property type="entry name" value="TPX2 (TARGETING PROTEIN FOR XKLP2) PROTEIN FAMILY"/>
    <property type="match status" value="1"/>
</dbReference>
<dbReference type="Pfam" id="PF06886">
    <property type="entry name" value="TPX2"/>
    <property type="match status" value="1"/>
</dbReference>
<evidence type="ECO:0000313" key="8">
    <source>
        <dbReference type="EMBL" id="CAD1822627.1"/>
    </source>
</evidence>
<keyword evidence="4" id="KW-0493">Microtubule</keyword>
<accession>A0A6V7NVP7</accession>
<dbReference type="InterPro" id="IPR027329">
    <property type="entry name" value="TPX2_C"/>
</dbReference>
<evidence type="ECO:0000256" key="6">
    <source>
        <dbReference type="SAM" id="MobiDB-lite"/>
    </source>
</evidence>
<protein>
    <recommendedName>
        <fullName evidence="7">TPX2 C-terminal domain-containing protein</fullName>
    </recommendedName>
</protein>
<evidence type="ECO:0000256" key="2">
    <source>
        <dbReference type="ARBA" id="ARBA00005885"/>
    </source>
</evidence>
<feature type="region of interest" description="Disordered" evidence="6">
    <location>
        <begin position="123"/>
        <end position="165"/>
    </location>
</feature>
<dbReference type="GO" id="GO:0005819">
    <property type="term" value="C:spindle"/>
    <property type="evidence" value="ECO:0007669"/>
    <property type="project" value="InterPro"/>
</dbReference>
<dbReference type="GO" id="GO:0008017">
    <property type="term" value="F:microtubule binding"/>
    <property type="evidence" value="ECO:0007669"/>
    <property type="project" value="TreeGrafter"/>
</dbReference>
<comment type="subcellular location">
    <subcellularLocation>
        <location evidence="1">Cytoplasm</location>
        <location evidence="1">Cytoskeleton</location>
    </subcellularLocation>
</comment>